<organism evidence="1 2">
    <name type="scientific">Leucobacter chromiisoli</name>
    <dbReference type="NCBI Taxonomy" id="2796471"/>
    <lineage>
        <taxon>Bacteria</taxon>
        <taxon>Bacillati</taxon>
        <taxon>Actinomycetota</taxon>
        <taxon>Actinomycetes</taxon>
        <taxon>Micrococcales</taxon>
        <taxon>Microbacteriaceae</taxon>
        <taxon>Leucobacter</taxon>
    </lineage>
</organism>
<keyword evidence="2" id="KW-1185">Reference proteome</keyword>
<evidence type="ECO:0000313" key="2">
    <source>
        <dbReference type="Proteomes" id="UP000608530"/>
    </source>
</evidence>
<dbReference type="RefSeq" id="WP_200116129.1">
    <property type="nucleotide sequence ID" value="NZ_JAEHOH010000020.1"/>
</dbReference>
<sequence length="128" mass="14560">MTSETRSRNGASRSELYTPWYLVRLAAREFSSQELCEMHDSAAGKGEHHTARLYLEALSIHACQVGWGDLIEQSMLGWPTAAQRLARSVDLKILEEEALRARARRDRDRQAMFADAIRIRKEEDVGEG</sequence>
<accession>A0A934UWJ7</accession>
<gene>
    <name evidence="1" type="ORF">JD276_13195</name>
</gene>
<protein>
    <submittedName>
        <fullName evidence="1">Uncharacterized protein</fullName>
    </submittedName>
</protein>
<dbReference type="AlphaFoldDB" id="A0A934UWJ7"/>
<name>A0A934UWJ7_9MICO</name>
<reference evidence="1" key="1">
    <citation type="submission" date="2020-12" db="EMBL/GenBank/DDBJ databases">
        <title>Leucobacter sp. CAS1, isolated from Chromium sludge.</title>
        <authorList>
            <person name="Xu Z."/>
        </authorList>
    </citation>
    <scope>NUCLEOTIDE SEQUENCE</scope>
    <source>
        <strain evidence="1">CSA1</strain>
    </source>
</reference>
<dbReference type="EMBL" id="JAEHOH010000020">
    <property type="protein sequence ID" value="MBK0419987.1"/>
    <property type="molecule type" value="Genomic_DNA"/>
</dbReference>
<dbReference type="Proteomes" id="UP000608530">
    <property type="component" value="Unassembled WGS sequence"/>
</dbReference>
<evidence type="ECO:0000313" key="1">
    <source>
        <dbReference type="EMBL" id="MBK0419987.1"/>
    </source>
</evidence>
<comment type="caution">
    <text evidence="1">The sequence shown here is derived from an EMBL/GenBank/DDBJ whole genome shotgun (WGS) entry which is preliminary data.</text>
</comment>
<proteinExistence type="predicted"/>